<dbReference type="EMBL" id="LR796661">
    <property type="protein sequence ID" value="CAB4157452.1"/>
    <property type="molecule type" value="Genomic_DNA"/>
</dbReference>
<evidence type="ECO:0000313" key="1">
    <source>
        <dbReference type="EMBL" id="CAB4157452.1"/>
    </source>
</evidence>
<accession>A0A6J5NFH8</accession>
<sequence>MVTIFKIGDRVQYARQWLRSTGQLTGDIPHATGRIISLSPVSNGLDIATIEWNRPGISAKVLTSNLTRADRIHLERV</sequence>
<protein>
    <submittedName>
        <fullName evidence="1">Uncharacterized protein</fullName>
    </submittedName>
</protein>
<organism evidence="1">
    <name type="scientific">uncultured Caudovirales phage</name>
    <dbReference type="NCBI Taxonomy" id="2100421"/>
    <lineage>
        <taxon>Viruses</taxon>
        <taxon>Duplodnaviria</taxon>
        <taxon>Heunggongvirae</taxon>
        <taxon>Uroviricota</taxon>
        <taxon>Caudoviricetes</taxon>
        <taxon>Peduoviridae</taxon>
        <taxon>Maltschvirus</taxon>
        <taxon>Maltschvirus maltsch</taxon>
    </lineage>
</organism>
<proteinExistence type="predicted"/>
<reference evidence="1" key="1">
    <citation type="submission" date="2020-04" db="EMBL/GenBank/DDBJ databases">
        <authorList>
            <person name="Chiriac C."/>
            <person name="Salcher M."/>
            <person name="Ghai R."/>
            <person name="Kavagutti S V."/>
        </authorList>
    </citation>
    <scope>NUCLEOTIDE SEQUENCE</scope>
</reference>
<gene>
    <name evidence="1" type="ORF">UFOVP682_28</name>
</gene>
<name>A0A6J5NFH8_9CAUD</name>